<dbReference type="Proteomes" id="UP001412067">
    <property type="component" value="Unassembled WGS sequence"/>
</dbReference>
<dbReference type="EMBL" id="JBBWWR010000011">
    <property type="protein sequence ID" value="KAK8960125.1"/>
    <property type="molecule type" value="Genomic_DNA"/>
</dbReference>
<dbReference type="PRINTS" id="PR00742">
    <property type="entry name" value="GLHYDRLASE35"/>
</dbReference>
<evidence type="ECO:0000256" key="2">
    <source>
        <dbReference type="ARBA" id="ARBA00009809"/>
    </source>
</evidence>
<keyword evidence="5" id="KW-0326">Glycosidase</keyword>
<proteinExistence type="inferred from homology"/>
<keyword evidence="4" id="KW-0378">Hydrolase</keyword>
<accession>A0ABR2M917</accession>
<comment type="caution">
    <text evidence="8">The sequence shown here is derived from an EMBL/GenBank/DDBJ whole genome shotgun (WGS) entry which is preliminary data.</text>
</comment>
<reference evidence="8 9" key="1">
    <citation type="journal article" date="2022" name="Nat. Plants">
        <title>Genomes of leafy and leafless Platanthera orchids illuminate the evolution of mycoheterotrophy.</title>
        <authorList>
            <person name="Li M.H."/>
            <person name="Liu K.W."/>
            <person name="Li Z."/>
            <person name="Lu H.C."/>
            <person name="Ye Q.L."/>
            <person name="Zhang D."/>
            <person name="Wang J.Y."/>
            <person name="Li Y.F."/>
            <person name="Zhong Z.M."/>
            <person name="Liu X."/>
            <person name="Yu X."/>
            <person name="Liu D.K."/>
            <person name="Tu X.D."/>
            <person name="Liu B."/>
            <person name="Hao Y."/>
            <person name="Liao X.Y."/>
            <person name="Jiang Y.T."/>
            <person name="Sun W.H."/>
            <person name="Chen J."/>
            <person name="Chen Y.Q."/>
            <person name="Ai Y."/>
            <person name="Zhai J.W."/>
            <person name="Wu S.S."/>
            <person name="Zhou Z."/>
            <person name="Hsiao Y.Y."/>
            <person name="Wu W.L."/>
            <person name="Chen Y.Y."/>
            <person name="Lin Y.F."/>
            <person name="Hsu J.L."/>
            <person name="Li C.Y."/>
            <person name="Wang Z.W."/>
            <person name="Zhao X."/>
            <person name="Zhong W.Y."/>
            <person name="Ma X.K."/>
            <person name="Ma L."/>
            <person name="Huang J."/>
            <person name="Chen G.Z."/>
            <person name="Huang M.Z."/>
            <person name="Huang L."/>
            <person name="Peng D.H."/>
            <person name="Luo Y.B."/>
            <person name="Zou S.Q."/>
            <person name="Chen S.P."/>
            <person name="Lan S."/>
            <person name="Tsai W.C."/>
            <person name="Van de Peer Y."/>
            <person name="Liu Z.J."/>
        </authorList>
    </citation>
    <scope>NUCLEOTIDE SEQUENCE [LARGE SCALE GENOMIC DNA]</scope>
    <source>
        <strain evidence="8">Lor288</strain>
    </source>
</reference>
<name>A0ABR2M917_9ASPA</name>
<dbReference type="EC" id="3.2.1.23" evidence="3"/>
<evidence type="ECO:0000256" key="3">
    <source>
        <dbReference type="ARBA" id="ARBA00012756"/>
    </source>
</evidence>
<dbReference type="SUPFAM" id="SSF49785">
    <property type="entry name" value="Galactose-binding domain-like"/>
    <property type="match status" value="1"/>
</dbReference>
<evidence type="ECO:0000256" key="4">
    <source>
        <dbReference type="ARBA" id="ARBA00022801"/>
    </source>
</evidence>
<organism evidence="8 9">
    <name type="scientific">Platanthera guangdongensis</name>
    <dbReference type="NCBI Taxonomy" id="2320717"/>
    <lineage>
        <taxon>Eukaryota</taxon>
        <taxon>Viridiplantae</taxon>
        <taxon>Streptophyta</taxon>
        <taxon>Embryophyta</taxon>
        <taxon>Tracheophyta</taxon>
        <taxon>Spermatophyta</taxon>
        <taxon>Magnoliopsida</taxon>
        <taxon>Liliopsida</taxon>
        <taxon>Asparagales</taxon>
        <taxon>Orchidaceae</taxon>
        <taxon>Orchidoideae</taxon>
        <taxon>Orchideae</taxon>
        <taxon>Orchidinae</taxon>
        <taxon>Platanthera</taxon>
    </lineage>
</organism>
<keyword evidence="9" id="KW-1185">Reference proteome</keyword>
<dbReference type="SUPFAM" id="SSF51445">
    <property type="entry name" value="(Trans)glycosidases"/>
    <property type="match status" value="1"/>
</dbReference>
<feature type="domain" description="Beta-galactosidase beta-sandwich" evidence="7">
    <location>
        <begin position="236"/>
        <end position="292"/>
    </location>
</feature>
<dbReference type="InterPro" id="IPR001944">
    <property type="entry name" value="Glycoside_Hdrlase_35"/>
</dbReference>
<feature type="domain" description="Glycoside hydrolase 35 catalytic" evidence="6">
    <location>
        <begin position="16"/>
        <end position="209"/>
    </location>
</feature>
<evidence type="ECO:0000256" key="1">
    <source>
        <dbReference type="ARBA" id="ARBA00001412"/>
    </source>
</evidence>
<dbReference type="InterPro" id="IPR041392">
    <property type="entry name" value="GHD"/>
</dbReference>
<comment type="catalytic activity">
    <reaction evidence="1">
        <text>Hydrolysis of terminal non-reducing beta-D-galactose residues in beta-D-galactosides.</text>
        <dbReference type="EC" id="3.2.1.23"/>
    </reaction>
</comment>
<dbReference type="InterPro" id="IPR031330">
    <property type="entry name" value="Gly_Hdrlase_35_cat"/>
</dbReference>
<dbReference type="PROSITE" id="PS01182">
    <property type="entry name" value="GLYCOSYL_HYDROL_F35"/>
    <property type="match status" value="1"/>
</dbReference>
<evidence type="ECO:0000256" key="5">
    <source>
        <dbReference type="ARBA" id="ARBA00023295"/>
    </source>
</evidence>
<dbReference type="Pfam" id="PF01301">
    <property type="entry name" value="Glyco_hydro_35"/>
    <property type="match status" value="1"/>
</dbReference>
<gene>
    <name evidence="8" type="primary">BGAL16</name>
    <name evidence="8" type="ORF">KSP40_PGU020069</name>
</gene>
<evidence type="ECO:0000259" key="6">
    <source>
        <dbReference type="Pfam" id="PF01301"/>
    </source>
</evidence>
<dbReference type="InterPro" id="IPR017853">
    <property type="entry name" value="GH"/>
</dbReference>
<evidence type="ECO:0000313" key="8">
    <source>
        <dbReference type="EMBL" id="KAK8960125.1"/>
    </source>
</evidence>
<comment type="similarity">
    <text evidence="2">Belongs to the glycosyl hydrolase 35 family.</text>
</comment>
<dbReference type="InterPro" id="IPR019801">
    <property type="entry name" value="Glyco_hydro_35_CS"/>
</dbReference>
<evidence type="ECO:0000313" key="9">
    <source>
        <dbReference type="Proteomes" id="UP001412067"/>
    </source>
</evidence>
<dbReference type="Gene3D" id="3.20.20.80">
    <property type="entry name" value="Glycosidases"/>
    <property type="match status" value="1"/>
</dbReference>
<sequence>MPNQQIVAGNSSPANVKMHMEAFVSYIVKLMKGENLYASQGGPIILSQIENEYQTYEQAFHEKGKSYVKWAANMAVGLQTGVPWMMCKQEDAPDPVINTCNGMNCGETFKGPNSPNKPSLWTENWTSFYHVYGDEPYIRSAEDIAFAVAMFIAKKSGSFVNYYMYHGGTNFGRTSSSYVITAYYDQAPLDEYGLIWQPKWAHLRELHAAVKVNSEALLMGSYSNFSVGRAQEVSSQAHVFLKDSGKCVAFLVNNDSANEATIQFWNATFELPRKSISILSECQNVVFNTAKVAAQYGTRSAEVVENFNQASRWKVTHEKIPSTTNSSAWVETKLLEQTGATKDSSDYLWYTTRYTKTQDEENIMLNVNSLAHVIHAFVNNEYVGTVHGSHGRRAASVLTRNISLNNGQNEISLLSVMVGLPDSGAHLERRVAGLRRVRILNSKSQFEDLGNNLWTYQQSQMLSSSRLQPAAMSEREREILLSVLAVSAPGRWPTTRMRGATLGSRGSQNINFDR</sequence>
<dbReference type="PANTHER" id="PTHR23421">
    <property type="entry name" value="BETA-GALACTOSIDASE RELATED"/>
    <property type="match status" value="1"/>
</dbReference>
<dbReference type="Gene3D" id="2.60.120.260">
    <property type="entry name" value="Galactose-binding domain-like"/>
    <property type="match status" value="1"/>
</dbReference>
<evidence type="ECO:0000259" key="7">
    <source>
        <dbReference type="Pfam" id="PF17834"/>
    </source>
</evidence>
<protein>
    <recommendedName>
        <fullName evidence="3">beta-galactosidase</fullName>
        <ecNumber evidence="3">3.2.1.23</ecNumber>
    </recommendedName>
</protein>
<dbReference type="Pfam" id="PF17834">
    <property type="entry name" value="GHD"/>
    <property type="match status" value="1"/>
</dbReference>
<dbReference type="InterPro" id="IPR008979">
    <property type="entry name" value="Galactose-bd-like_sf"/>
</dbReference>